<dbReference type="OrthoDB" id="9921408at2"/>
<name>A0A371P0A5_9BACL</name>
<keyword evidence="2" id="KW-1185">Reference proteome</keyword>
<protein>
    <submittedName>
        <fullName evidence="1">Uncharacterized protein</fullName>
    </submittedName>
</protein>
<evidence type="ECO:0000313" key="2">
    <source>
        <dbReference type="Proteomes" id="UP000261905"/>
    </source>
</evidence>
<dbReference type="AlphaFoldDB" id="A0A371P0A5"/>
<evidence type="ECO:0000313" key="1">
    <source>
        <dbReference type="EMBL" id="REK69354.1"/>
    </source>
</evidence>
<gene>
    <name evidence="1" type="ORF">DX130_24650</name>
</gene>
<dbReference type="EMBL" id="QUBQ01000008">
    <property type="protein sequence ID" value="REK69354.1"/>
    <property type="molecule type" value="Genomic_DNA"/>
</dbReference>
<comment type="caution">
    <text evidence="1">The sequence shown here is derived from an EMBL/GenBank/DDBJ whole genome shotgun (WGS) entry which is preliminary data.</text>
</comment>
<organism evidence="1 2">
    <name type="scientific">Paenibacillus paeoniae</name>
    <dbReference type="NCBI Taxonomy" id="2292705"/>
    <lineage>
        <taxon>Bacteria</taxon>
        <taxon>Bacillati</taxon>
        <taxon>Bacillota</taxon>
        <taxon>Bacilli</taxon>
        <taxon>Bacillales</taxon>
        <taxon>Paenibacillaceae</taxon>
        <taxon>Paenibacillus</taxon>
    </lineage>
</organism>
<accession>A0A371P0A5</accession>
<dbReference type="RefSeq" id="WP_116049912.1">
    <property type="nucleotide sequence ID" value="NZ_QUBQ01000008.1"/>
</dbReference>
<sequence>MIKIDDRTKEYFEDVLKDVGLIRTINSKEGLEEISEKQGITPKKIGSYENVYVNASPIDIYKYAAPNGDARYCAELSYQTNIDDYNIELHIFNRQPSLDDVRNVRTISDIEFQMQFKGLKPEIKCYECGRTVHFLDTSESFGEVVDRLNEKYCGC</sequence>
<reference evidence="1 2" key="1">
    <citation type="submission" date="2018-08" db="EMBL/GenBank/DDBJ databases">
        <title>Paenibacillus sp. M4BSY-1, whole genome shotgun sequence.</title>
        <authorList>
            <person name="Tuo L."/>
        </authorList>
    </citation>
    <scope>NUCLEOTIDE SEQUENCE [LARGE SCALE GENOMIC DNA]</scope>
    <source>
        <strain evidence="1 2">M4BSY-1</strain>
    </source>
</reference>
<proteinExistence type="predicted"/>
<dbReference type="Proteomes" id="UP000261905">
    <property type="component" value="Unassembled WGS sequence"/>
</dbReference>